<feature type="chain" id="PRO_5004736093" evidence="6">
    <location>
        <begin position="24"/>
        <end position="107"/>
    </location>
</feature>
<proteinExistence type="evidence at transcript level"/>
<evidence type="ECO:0000256" key="4">
    <source>
        <dbReference type="ARBA" id="ARBA00023180"/>
    </source>
</evidence>
<organism evidence="7">
    <name type="scientific">Ixodes ricinus</name>
    <name type="common">Common tick</name>
    <name type="synonym">Acarus ricinus</name>
    <dbReference type="NCBI Taxonomy" id="34613"/>
    <lineage>
        <taxon>Eukaryota</taxon>
        <taxon>Metazoa</taxon>
        <taxon>Ecdysozoa</taxon>
        <taxon>Arthropoda</taxon>
        <taxon>Chelicerata</taxon>
        <taxon>Arachnida</taxon>
        <taxon>Acari</taxon>
        <taxon>Parasitiformes</taxon>
        <taxon>Ixodida</taxon>
        <taxon>Ixodoidea</taxon>
        <taxon>Ixodidae</taxon>
        <taxon>Ixodinae</taxon>
        <taxon>Ixodes</taxon>
    </lineage>
</organism>
<protein>
    <submittedName>
        <fullName evidence="7">Putative secreted protein</fullName>
    </submittedName>
</protein>
<dbReference type="GO" id="GO:0005576">
    <property type="term" value="C:extracellular region"/>
    <property type="evidence" value="ECO:0007669"/>
    <property type="project" value="UniProtKB-SubCell"/>
</dbReference>
<comment type="similarity">
    <text evidence="5">Belongs to the salp15 family.</text>
</comment>
<keyword evidence="4" id="KW-0325">Glycoprotein</keyword>
<sequence>MTRLICVLLVILLAYQCADVVNGDVKPSDLPNNVGNKENFLEKLKELCSKKYNTRVLARLDLPACRLICATSVWGIFGSTPTVELGSNEPCDGNIGVCMHGSCVYIA</sequence>
<feature type="signal peptide" evidence="6">
    <location>
        <begin position="1"/>
        <end position="23"/>
    </location>
</feature>
<evidence type="ECO:0000256" key="5">
    <source>
        <dbReference type="ARBA" id="ARBA00034321"/>
    </source>
</evidence>
<dbReference type="EMBL" id="GANP01010395">
    <property type="protein sequence ID" value="JAB74073.1"/>
    <property type="molecule type" value="mRNA"/>
</dbReference>
<name>V5HKS6_IXORI</name>
<reference evidence="7" key="1">
    <citation type="journal article" date="2015" name="Sci. Rep.">
        <title>Tissue- and time-dependent transcription in Ixodes ricinus salivary glands and midguts when blood feeding on the vertebrate host.</title>
        <authorList>
            <person name="Kotsyfakis M."/>
            <person name="Schwarz A."/>
            <person name="Erhart J."/>
            <person name="Ribeiro J.M."/>
        </authorList>
    </citation>
    <scope>NUCLEOTIDE SEQUENCE</scope>
    <source>
        <tissue evidence="7">Salivary gland and midgut</tissue>
    </source>
</reference>
<evidence type="ECO:0000256" key="3">
    <source>
        <dbReference type="ARBA" id="ARBA00022729"/>
    </source>
</evidence>
<keyword evidence="2" id="KW-0964">Secreted</keyword>
<evidence type="ECO:0000256" key="1">
    <source>
        <dbReference type="ARBA" id="ARBA00004613"/>
    </source>
</evidence>
<dbReference type="Pfam" id="PF12115">
    <property type="entry name" value="Salp15"/>
    <property type="match status" value="1"/>
</dbReference>
<comment type="subcellular location">
    <subcellularLocation>
        <location evidence="1">Secreted</location>
    </subcellularLocation>
</comment>
<dbReference type="InterPro" id="IPR021971">
    <property type="entry name" value="Salp15"/>
</dbReference>
<accession>V5HKS6</accession>
<evidence type="ECO:0000256" key="6">
    <source>
        <dbReference type="SAM" id="SignalP"/>
    </source>
</evidence>
<keyword evidence="3 6" id="KW-0732">Signal</keyword>
<evidence type="ECO:0000313" key="7">
    <source>
        <dbReference type="EMBL" id="JAB74073.1"/>
    </source>
</evidence>
<dbReference type="AlphaFoldDB" id="V5HKS6"/>
<evidence type="ECO:0000256" key="2">
    <source>
        <dbReference type="ARBA" id="ARBA00022525"/>
    </source>
</evidence>